<dbReference type="GO" id="GO:0005829">
    <property type="term" value="C:cytosol"/>
    <property type="evidence" value="ECO:0007669"/>
    <property type="project" value="TreeGrafter"/>
</dbReference>
<dbReference type="InterPro" id="IPR002586">
    <property type="entry name" value="CobQ/CobB/MinD/ParA_Nub-bd_dom"/>
</dbReference>
<dbReference type="InterPro" id="IPR022521">
    <property type="entry name" value="Rv3660c"/>
</dbReference>
<evidence type="ECO:0000259" key="1">
    <source>
        <dbReference type="Pfam" id="PF01656"/>
    </source>
</evidence>
<proteinExistence type="predicted"/>
<dbReference type="Pfam" id="PF01656">
    <property type="entry name" value="CbiA"/>
    <property type="match status" value="1"/>
</dbReference>
<accession>A0AAN0K6A7</accession>
<dbReference type="GO" id="GO:0016887">
    <property type="term" value="F:ATP hydrolysis activity"/>
    <property type="evidence" value="ECO:0007669"/>
    <property type="project" value="TreeGrafter"/>
</dbReference>
<dbReference type="PANTHER" id="PTHR43384:SF11">
    <property type="entry name" value="SEPTUM SITE DETERMINING PROTEIN"/>
    <property type="match status" value="1"/>
</dbReference>
<dbReference type="InterPro" id="IPR050625">
    <property type="entry name" value="ParA/MinD_ATPase"/>
</dbReference>
<feature type="domain" description="CobQ/CobB/MinD/ParA nucleotide binding" evidence="1">
    <location>
        <begin position="102"/>
        <end position="298"/>
    </location>
</feature>
<organism evidence="3 4">
    <name type="scientific">Brooklawnia propionicigenes</name>
    <dbReference type="NCBI Taxonomy" id="3041175"/>
    <lineage>
        <taxon>Bacteria</taxon>
        <taxon>Bacillati</taxon>
        <taxon>Actinomycetota</taxon>
        <taxon>Actinomycetes</taxon>
        <taxon>Propionibacteriales</taxon>
        <taxon>Propionibacteriaceae</taxon>
        <taxon>Brooklawnia</taxon>
    </lineage>
</organism>
<feature type="domain" description="Rv3660c-like CheY-like N-terminal" evidence="2">
    <location>
        <begin position="3"/>
        <end position="89"/>
    </location>
</feature>
<sequence length="331" mass="34046">MAAAAAVQVEPEVARDTETLRRNWLRASVVLIGADQASSVAGLGLPPRRKVHLCGPDAAVLMSWSVPLDAPVMVLPQQTGFVSSLLAGIDEVPDDASVVLRVIGGSGGVGATTLAAGLAQRAAKQQLRVAVTELDATGGGLDLVFGAEQAPGWRWPDLASAAGHIGDLSGQLPNVSGVDLISTGHPRLNDGRRRGPGLPSSEAVNAAVASLVRSHDLVILDAGSHPDGAVMPRAVDLLVVAAEVKAVMAARSKVADWGLDDAVVVLRTGPGRRLDGAMVAETLGLPMIGAVPHDPALPGCLETGTPPGLRRGRFARACDRLLDELMPDDRA</sequence>
<dbReference type="KEGG" id="broo:brsh051_08960"/>
<dbReference type="SUPFAM" id="SSF52540">
    <property type="entry name" value="P-loop containing nucleoside triphosphate hydrolases"/>
    <property type="match status" value="1"/>
</dbReference>
<dbReference type="Proteomes" id="UP001431656">
    <property type="component" value="Chromosome"/>
</dbReference>
<gene>
    <name evidence="3" type="primary">ssd</name>
    <name evidence="3" type="ORF">brsh051_08960</name>
</gene>
<evidence type="ECO:0000259" key="2">
    <source>
        <dbReference type="Pfam" id="PF26563"/>
    </source>
</evidence>
<evidence type="ECO:0000313" key="4">
    <source>
        <dbReference type="Proteomes" id="UP001431656"/>
    </source>
</evidence>
<dbReference type="InterPro" id="IPR059050">
    <property type="entry name" value="Rv3660c_N"/>
</dbReference>
<dbReference type="Gene3D" id="3.40.50.300">
    <property type="entry name" value="P-loop containing nucleotide triphosphate hydrolases"/>
    <property type="match status" value="1"/>
</dbReference>
<dbReference type="InterPro" id="IPR027417">
    <property type="entry name" value="P-loop_NTPase"/>
</dbReference>
<evidence type="ECO:0000313" key="3">
    <source>
        <dbReference type="EMBL" id="BEH01615.1"/>
    </source>
</evidence>
<keyword evidence="4" id="KW-1185">Reference proteome</keyword>
<dbReference type="EMBL" id="AP028056">
    <property type="protein sequence ID" value="BEH01615.1"/>
    <property type="molecule type" value="Genomic_DNA"/>
</dbReference>
<dbReference type="GO" id="GO:0005524">
    <property type="term" value="F:ATP binding"/>
    <property type="evidence" value="ECO:0007669"/>
    <property type="project" value="TreeGrafter"/>
</dbReference>
<dbReference type="Pfam" id="PF26563">
    <property type="entry name" value="Rv3660c_N"/>
    <property type="match status" value="1"/>
</dbReference>
<protein>
    <submittedName>
        <fullName evidence="3">Septum site-determining protein Ssd</fullName>
    </submittedName>
</protein>
<dbReference type="NCBIfam" id="TIGR03815">
    <property type="entry name" value="CpaE_hom_Actino"/>
    <property type="match status" value="1"/>
</dbReference>
<dbReference type="AlphaFoldDB" id="A0AAN0K6A7"/>
<reference evidence="3" key="1">
    <citation type="journal article" date="2024" name="Int. J. Syst. Evol. Microbiol.">
        <title>Brooklawnia propionicigenes sp. nov., a facultatively anaerobic, propionate-producing bacterium isolated from a methanogenic reactor treating waste from cattle farms.</title>
        <authorList>
            <person name="Akita Y."/>
            <person name="Ueki A."/>
            <person name="Tonouchi A."/>
            <person name="Sugawara Y."/>
            <person name="Honma S."/>
            <person name="Kaku N."/>
            <person name="Ueki K."/>
        </authorList>
    </citation>
    <scope>NUCLEOTIDE SEQUENCE</scope>
    <source>
        <strain evidence="3">SH051</strain>
    </source>
</reference>
<name>A0AAN0K6A7_9ACTN</name>
<dbReference type="PANTHER" id="PTHR43384">
    <property type="entry name" value="SEPTUM SITE-DETERMINING PROTEIN MIND HOMOLOG, CHLOROPLASTIC-RELATED"/>
    <property type="match status" value="1"/>
</dbReference>
<dbReference type="GO" id="GO:0009898">
    <property type="term" value="C:cytoplasmic side of plasma membrane"/>
    <property type="evidence" value="ECO:0007669"/>
    <property type="project" value="TreeGrafter"/>
</dbReference>
<dbReference type="GO" id="GO:0051782">
    <property type="term" value="P:negative regulation of cell division"/>
    <property type="evidence" value="ECO:0007669"/>
    <property type="project" value="TreeGrafter"/>
</dbReference>